<dbReference type="PROSITE" id="PS51257">
    <property type="entry name" value="PROKAR_LIPOPROTEIN"/>
    <property type="match status" value="1"/>
</dbReference>
<name>A0A5E8H3R6_ROSAD</name>
<dbReference type="Proteomes" id="UP000004703">
    <property type="component" value="Chromosome"/>
</dbReference>
<evidence type="ECO:0000313" key="2">
    <source>
        <dbReference type="Proteomes" id="UP000004703"/>
    </source>
</evidence>
<evidence type="ECO:0008006" key="3">
    <source>
        <dbReference type="Google" id="ProtNLM"/>
    </source>
</evidence>
<proteinExistence type="predicted"/>
<sequence length="90" mass="8536">MKPAIALLSLTLLLAGCVNTESQRDRMLIGAGLGAATGATIGAAAGSTGGAALAGAALGAIGGGLIGVVTSPRNCIARDTEGTPYTVPCP</sequence>
<reference evidence="1 2" key="1">
    <citation type="submission" date="2008-01" db="EMBL/GenBank/DDBJ databases">
        <authorList>
            <person name="Wagner-Dobler I."/>
            <person name="Ferriera S."/>
            <person name="Johnson J."/>
            <person name="Kravitz S."/>
            <person name="Beeson K."/>
            <person name="Sutton G."/>
            <person name="Rogers Y.-H."/>
            <person name="Friedman R."/>
            <person name="Frazier M."/>
            <person name="Venter J.C."/>
        </authorList>
    </citation>
    <scope>NUCLEOTIDE SEQUENCE [LARGE SCALE GENOMIC DNA]</scope>
    <source>
        <strain evidence="2">DSM 17067 / NCIMB 14079 / DFL-11</strain>
    </source>
</reference>
<dbReference type="EMBL" id="ACCU02000001">
    <property type="protein sequence ID" value="EEE46502.2"/>
    <property type="molecule type" value="Genomic_DNA"/>
</dbReference>
<evidence type="ECO:0000313" key="1">
    <source>
        <dbReference type="EMBL" id="EEE46502.2"/>
    </source>
</evidence>
<dbReference type="AlphaFoldDB" id="A0A5E8H3R6"/>
<comment type="caution">
    <text evidence="1">The sequence shown here is derived from an EMBL/GenBank/DDBJ whole genome shotgun (WGS) entry which is preliminary data.</text>
</comment>
<organism evidence="1 2">
    <name type="scientific">Roseibium alexandrii (strain DSM 17067 / NCIMB 14079 / DFL-11)</name>
    <name type="common">Labrenzia alexandrii</name>
    <dbReference type="NCBI Taxonomy" id="244592"/>
    <lineage>
        <taxon>Bacteria</taxon>
        <taxon>Pseudomonadati</taxon>
        <taxon>Pseudomonadota</taxon>
        <taxon>Alphaproteobacteria</taxon>
        <taxon>Hyphomicrobiales</taxon>
        <taxon>Stappiaceae</taxon>
        <taxon>Roseibium</taxon>
    </lineage>
</organism>
<dbReference type="RefSeq" id="WP_040452330.1">
    <property type="nucleotide sequence ID" value="NZ_CM011002.1"/>
</dbReference>
<reference evidence="1 2" key="2">
    <citation type="submission" date="2013-04" db="EMBL/GenBank/DDBJ databases">
        <authorList>
            <person name="Fiebig A."/>
            <person name="Pradella S."/>
            <person name="Wagner-Doebler I."/>
        </authorList>
    </citation>
    <scope>NUCLEOTIDE SEQUENCE [LARGE SCALE GENOMIC DNA]</scope>
    <source>
        <strain evidence="2">DSM 17067 / NCIMB 14079 / DFL-11</strain>
    </source>
</reference>
<protein>
    <recommendedName>
        <fullName evidence="3">Outer membrane protein with glycine zipper</fullName>
    </recommendedName>
</protein>
<gene>
    <name evidence="1" type="ORF">SADFL11_3791</name>
</gene>
<accession>A0A5E8H3R6</accession>